<reference evidence="2 3" key="1">
    <citation type="submission" date="2023-08" db="EMBL/GenBank/DDBJ databases">
        <title>A Necator americanus chromosomal reference genome.</title>
        <authorList>
            <person name="Ilik V."/>
            <person name="Petrzelkova K.J."/>
            <person name="Pardy F."/>
            <person name="Fuh T."/>
            <person name="Niatou-Singa F.S."/>
            <person name="Gouil Q."/>
            <person name="Baker L."/>
            <person name="Ritchie M.E."/>
            <person name="Jex A.R."/>
            <person name="Gazzola D."/>
            <person name="Li H."/>
            <person name="Toshio Fujiwara R."/>
            <person name="Zhan B."/>
            <person name="Aroian R.V."/>
            <person name="Pafco B."/>
            <person name="Schwarz E.M."/>
        </authorList>
    </citation>
    <scope>NUCLEOTIDE SEQUENCE [LARGE SCALE GENOMIC DNA]</scope>
    <source>
        <strain evidence="2 3">Aroian</strain>
        <tissue evidence="2">Whole animal</tissue>
    </source>
</reference>
<feature type="compositionally biased region" description="Low complexity" evidence="1">
    <location>
        <begin position="515"/>
        <end position="528"/>
    </location>
</feature>
<organism evidence="2 3">
    <name type="scientific">Necator americanus</name>
    <name type="common">Human hookworm</name>
    <dbReference type="NCBI Taxonomy" id="51031"/>
    <lineage>
        <taxon>Eukaryota</taxon>
        <taxon>Metazoa</taxon>
        <taxon>Ecdysozoa</taxon>
        <taxon>Nematoda</taxon>
        <taxon>Chromadorea</taxon>
        <taxon>Rhabditida</taxon>
        <taxon>Rhabditina</taxon>
        <taxon>Rhabditomorpha</taxon>
        <taxon>Strongyloidea</taxon>
        <taxon>Ancylostomatidae</taxon>
        <taxon>Bunostominae</taxon>
        <taxon>Necator</taxon>
    </lineage>
</organism>
<gene>
    <name evidence="2" type="primary">Necator_chrV.g19789</name>
    <name evidence="2" type="ORF">RB195_014997</name>
</gene>
<comment type="caution">
    <text evidence="2">The sequence shown here is derived from an EMBL/GenBank/DDBJ whole genome shotgun (WGS) entry which is preliminary data.</text>
</comment>
<sequence>MEVADSLNVTSQVINEGSKEVIYDSIDWISRAIPETFDLGTIAVELTCVASSFNFVVFGTGCGTLFVYNKKLGRLARPLRTNSFEAVTCIHHLGLLDDYVIVGHNTGTLIAIRLPSGREGSSTSVASGDASGTVILSTVTFDTGEFYHCFLFEDAYSIAALEFSGESVIIHNGSQLLLVNTRPQMDTRVICDHVERTVAIGIRCTASFVYVAEKFRLCKYSTSLYNCGVIATNAVVGGTGFFVSVEWNLDGTKLAVLSSSNVFVMFDLIRSEVLWRAPLNDYLRCFVGDFCVDDDDSILYVTKPRGFHRVGVTTTANFINKGESDLRSTSLLSSPKKLLSNSAFRVTQRGFSFLNNALSVAKDITVNSEVSSLLEDALKKMDIQKDAEHVKEVRDNATDRKDLCNDSMLAAYVRPPVNIPPIIKEHHDVFVKRKEKIRCKKGSRSENMDRFGAVETENQVTIDEGTILALRKEVLGNNILCSSPCSSGASMEETLTCSPGESPLISGLYMKASDCTKTSSTPSSSRDSSTVRRGQLTLQGDEDNENNDCKDGNPSNASYFVEPTTNTETSSRGAESVTSAYEYLLHKNVTKPSTLEFKPSTSNGTAVLLRNQVIRERSQKNVVLNDQVDIWMKIFLPYTAKSFAVGCDHIVLCHKKKTPRILSLDALGSKKPLWLVAKWSADSVAMNDRESIVWRVHNNAGWCAVDSLTTSTRFEECATDGGGVIEVSVGSNIAWYLTREGVSVQMELPEKAIFSRVDCDWTLRSISASDDAVWAIRRDVGSLVVRVGLARCRMGLDWIEIVPEGPSKLVSVCVYRSYGFALDDTGRLWMSTGVDRHHPYGSSDAFYKVCLPFFDGKAPPTIAWTVKASSTGLFLCAGKVMLVVRSALSAHRFPREVPAKFDMLDNFSMLSSGSYIGCSGYIYLCRQDSEIFVYRPTRRNFVTISIPSTSQAVVSLCGTRENLSLIDSAGKVFHCDGESPNWVAETDLPDCVCSIAQSKLARWAITCTGALFIKQAGSNIWNNVIAPADVESKVVPAQVFTSPNGIYVWVLSDGRGWARTNVNERNPAGVKWTETYHTSELYSLAVGDNVVWALDSSGQLLRLRGLAAGNPAGNYWRPISQAVFREISVDAQSELWAIDMENRLVRHLSDVYVPEQLFTNEAPSPFELI</sequence>
<dbReference type="SMART" id="SM00706">
    <property type="entry name" value="TECPR"/>
    <property type="match status" value="4"/>
</dbReference>
<accession>A0ABR1E317</accession>
<evidence type="ECO:0000313" key="2">
    <source>
        <dbReference type="EMBL" id="KAK6756908.1"/>
    </source>
</evidence>
<name>A0ABR1E317_NECAM</name>
<keyword evidence="3" id="KW-1185">Reference proteome</keyword>
<evidence type="ECO:0000256" key="1">
    <source>
        <dbReference type="SAM" id="MobiDB-lite"/>
    </source>
</evidence>
<dbReference type="InterPro" id="IPR006624">
    <property type="entry name" value="Beta-propeller_rpt_TECPR"/>
</dbReference>
<evidence type="ECO:0008006" key="4">
    <source>
        <dbReference type="Google" id="ProtNLM"/>
    </source>
</evidence>
<dbReference type="InterPro" id="IPR011044">
    <property type="entry name" value="Quino_amine_DH_bsu"/>
</dbReference>
<dbReference type="InterPro" id="IPR051513">
    <property type="entry name" value="Tectonin_beta-prop"/>
</dbReference>
<dbReference type="Proteomes" id="UP001303046">
    <property type="component" value="Unassembled WGS sequence"/>
</dbReference>
<evidence type="ECO:0000313" key="3">
    <source>
        <dbReference type="Proteomes" id="UP001303046"/>
    </source>
</evidence>
<dbReference type="PANTHER" id="PTHR23250:SF1">
    <property type="entry name" value="TECTONIN BETA-PROPELLER REPEAT-CONTAINING PROTEIN 1"/>
    <property type="match status" value="1"/>
</dbReference>
<feature type="compositionally biased region" description="Polar residues" evidence="1">
    <location>
        <begin position="553"/>
        <end position="573"/>
    </location>
</feature>
<dbReference type="SUPFAM" id="SSF50969">
    <property type="entry name" value="YVTN repeat-like/Quinoprotein amine dehydrogenase"/>
    <property type="match status" value="1"/>
</dbReference>
<dbReference type="InterPro" id="IPR011047">
    <property type="entry name" value="Quinoprotein_ADH-like_sf"/>
</dbReference>
<feature type="region of interest" description="Disordered" evidence="1">
    <location>
        <begin position="515"/>
        <end position="573"/>
    </location>
</feature>
<dbReference type="SUPFAM" id="SSF50998">
    <property type="entry name" value="Quinoprotein alcohol dehydrogenase-like"/>
    <property type="match status" value="1"/>
</dbReference>
<dbReference type="EMBL" id="JAVFWL010000005">
    <property type="protein sequence ID" value="KAK6756908.1"/>
    <property type="molecule type" value="Genomic_DNA"/>
</dbReference>
<dbReference type="PANTHER" id="PTHR23250">
    <property type="entry name" value="DYSFERLIN-RELATED"/>
    <property type="match status" value="1"/>
</dbReference>
<protein>
    <recommendedName>
        <fullName evidence="4">Tectonin beta-propeller repeat-containing protein 2</fullName>
    </recommendedName>
</protein>
<proteinExistence type="predicted"/>